<organism evidence="1">
    <name type="scientific">human gut metagenome</name>
    <dbReference type="NCBI Taxonomy" id="408170"/>
    <lineage>
        <taxon>unclassified sequences</taxon>
        <taxon>metagenomes</taxon>
        <taxon>organismal metagenomes</taxon>
    </lineage>
</organism>
<name>K1SAB7_9ZZZZ</name>
<reference evidence="1" key="1">
    <citation type="journal article" date="2013" name="Environ. Microbiol.">
        <title>Microbiota from the distal guts of lean and obese adolescents exhibit partial functional redundancy besides clear differences in community structure.</title>
        <authorList>
            <person name="Ferrer M."/>
            <person name="Ruiz A."/>
            <person name="Lanza F."/>
            <person name="Haange S.B."/>
            <person name="Oberbach A."/>
            <person name="Till H."/>
            <person name="Bargiela R."/>
            <person name="Campoy C."/>
            <person name="Segura M.T."/>
            <person name="Richter M."/>
            <person name="von Bergen M."/>
            <person name="Seifert J."/>
            <person name="Suarez A."/>
        </authorList>
    </citation>
    <scope>NUCLEOTIDE SEQUENCE</scope>
</reference>
<gene>
    <name evidence="1" type="ORF">OBE_13123</name>
</gene>
<proteinExistence type="predicted"/>
<protein>
    <recommendedName>
        <fullName evidence="2">Amidohydrolase</fullName>
    </recommendedName>
</protein>
<sequence>MAGFWVYCVQKNIDRSGGAGLPGAMGESMHLSKQIESMYDDAVRIRQDLHRIPEIGFQLRDTQAYVLRELKQCGPDRIETPAVCGVKAVFSLRTPRRPSPSAPIWTASTMTRPMTCPTARSAPATCTAAATTGI</sequence>
<dbReference type="EMBL" id="AJWZ01009064">
    <property type="protein sequence ID" value="EKC52374.1"/>
    <property type="molecule type" value="Genomic_DNA"/>
</dbReference>
<evidence type="ECO:0008006" key="2">
    <source>
        <dbReference type="Google" id="ProtNLM"/>
    </source>
</evidence>
<accession>K1SAB7</accession>
<dbReference type="AlphaFoldDB" id="K1SAB7"/>
<comment type="caution">
    <text evidence="1">The sequence shown here is derived from an EMBL/GenBank/DDBJ whole genome shotgun (WGS) entry which is preliminary data.</text>
</comment>
<dbReference type="SUPFAM" id="SSF53187">
    <property type="entry name" value="Zn-dependent exopeptidases"/>
    <property type="match status" value="1"/>
</dbReference>
<dbReference type="Gene3D" id="3.40.630.10">
    <property type="entry name" value="Zn peptidases"/>
    <property type="match status" value="1"/>
</dbReference>
<evidence type="ECO:0000313" key="1">
    <source>
        <dbReference type="EMBL" id="EKC52374.1"/>
    </source>
</evidence>